<accession>A0A0T7ANL8</accession>
<reference evidence="1 2" key="1">
    <citation type="journal article" date="2016" name="DNA Res.">
        <title>The complete genome sequencing of Prevotella intermedia strain OMA14 and a subsequent fine-scale, intra-species genomic comparison reveal an unusual amplification of conjugative and mobile transposons and identify a novel Prevotella-lineage-specific repeat.</title>
        <authorList>
            <person name="Naito M."/>
            <person name="Ogura Y."/>
            <person name="Itoh T."/>
            <person name="Shoji M."/>
            <person name="Okamoto M."/>
            <person name="Hayashi T."/>
            <person name="Nakayama K."/>
        </authorList>
    </citation>
    <scope>NUCLEOTIDE SEQUENCE [LARGE SCALE GENOMIC DNA]</scope>
    <source>
        <strain evidence="1 2">OMA14</strain>
    </source>
</reference>
<dbReference type="EMBL" id="AP014598">
    <property type="protein sequence ID" value="BAU18612.1"/>
    <property type="molecule type" value="Genomic_DNA"/>
</dbReference>
<gene>
    <name evidence="1" type="ORF">PIOMA14_II_0107</name>
</gene>
<dbReference type="Proteomes" id="UP000217431">
    <property type="component" value="Chromosome II"/>
</dbReference>
<evidence type="ECO:0000313" key="1">
    <source>
        <dbReference type="EMBL" id="BAU18612.1"/>
    </source>
</evidence>
<proteinExistence type="predicted"/>
<dbReference type="STRING" id="28131.BWX40_04920"/>
<sequence>MVEPSPMLICLQRCKYFSQAYLSHNNLTINALQNLLFGIPKA</sequence>
<dbReference type="AlphaFoldDB" id="A0A0T7ANL8"/>
<organism evidence="1 2">
    <name type="scientific">Prevotella intermedia</name>
    <dbReference type="NCBI Taxonomy" id="28131"/>
    <lineage>
        <taxon>Bacteria</taxon>
        <taxon>Pseudomonadati</taxon>
        <taxon>Bacteroidota</taxon>
        <taxon>Bacteroidia</taxon>
        <taxon>Bacteroidales</taxon>
        <taxon>Prevotellaceae</taxon>
        <taxon>Prevotella</taxon>
    </lineage>
</organism>
<name>A0A0T7ANL8_PREIN</name>
<protein>
    <submittedName>
        <fullName evidence="1">Uncharacterized protein</fullName>
    </submittedName>
</protein>
<evidence type="ECO:0000313" key="2">
    <source>
        <dbReference type="Proteomes" id="UP000217431"/>
    </source>
</evidence>